<evidence type="ECO:0000313" key="2">
    <source>
        <dbReference type="EMBL" id="SVA57162.1"/>
    </source>
</evidence>
<feature type="region of interest" description="Disordered" evidence="1">
    <location>
        <begin position="1"/>
        <end position="39"/>
    </location>
</feature>
<feature type="compositionally biased region" description="Polar residues" evidence="1">
    <location>
        <begin position="1"/>
        <end position="26"/>
    </location>
</feature>
<dbReference type="AlphaFoldDB" id="A0A381WXT5"/>
<evidence type="ECO:0000256" key="1">
    <source>
        <dbReference type="SAM" id="MobiDB-lite"/>
    </source>
</evidence>
<gene>
    <name evidence="2" type="ORF">METZ01_LOCUS110016</name>
</gene>
<organism evidence="2">
    <name type="scientific">marine metagenome</name>
    <dbReference type="NCBI Taxonomy" id="408172"/>
    <lineage>
        <taxon>unclassified sequences</taxon>
        <taxon>metagenomes</taxon>
        <taxon>ecological metagenomes</taxon>
    </lineage>
</organism>
<protein>
    <submittedName>
        <fullName evidence="2">Uncharacterized protein</fullName>
    </submittedName>
</protein>
<sequence length="39" mass="4296">MIRQPLTGTGPNYNPFQNPVLQSSLEQDPGLTTDDYLAC</sequence>
<proteinExistence type="predicted"/>
<accession>A0A381WXT5</accession>
<name>A0A381WXT5_9ZZZZ</name>
<dbReference type="EMBL" id="UINC01013193">
    <property type="protein sequence ID" value="SVA57162.1"/>
    <property type="molecule type" value="Genomic_DNA"/>
</dbReference>
<reference evidence="2" key="1">
    <citation type="submission" date="2018-05" db="EMBL/GenBank/DDBJ databases">
        <authorList>
            <person name="Lanie J.A."/>
            <person name="Ng W.-L."/>
            <person name="Kazmierczak K.M."/>
            <person name="Andrzejewski T.M."/>
            <person name="Davidsen T.M."/>
            <person name="Wayne K.J."/>
            <person name="Tettelin H."/>
            <person name="Glass J.I."/>
            <person name="Rusch D."/>
            <person name="Podicherti R."/>
            <person name="Tsui H.-C.T."/>
            <person name="Winkler M.E."/>
        </authorList>
    </citation>
    <scope>NUCLEOTIDE SEQUENCE</scope>
</reference>